<dbReference type="Proteomes" id="UP001201217">
    <property type="component" value="Unassembled WGS sequence"/>
</dbReference>
<feature type="transmembrane region" description="Helical" evidence="6">
    <location>
        <begin position="12"/>
        <end position="30"/>
    </location>
</feature>
<evidence type="ECO:0000256" key="4">
    <source>
        <dbReference type="ARBA" id="ARBA00022989"/>
    </source>
</evidence>
<keyword evidence="5 6" id="KW-0472">Membrane</keyword>
<comment type="caution">
    <text evidence="7">The sequence shown here is derived from an EMBL/GenBank/DDBJ whole genome shotgun (WGS) entry which is preliminary data.</text>
</comment>
<accession>A0ABS9E5H3</accession>
<dbReference type="Pfam" id="PF03739">
    <property type="entry name" value="LptF_LptG"/>
    <property type="match status" value="1"/>
</dbReference>
<proteinExistence type="predicted"/>
<evidence type="ECO:0000313" key="8">
    <source>
        <dbReference type="Proteomes" id="UP001201217"/>
    </source>
</evidence>
<feature type="transmembrane region" description="Helical" evidence="6">
    <location>
        <begin position="300"/>
        <end position="317"/>
    </location>
</feature>
<keyword evidence="3 6" id="KW-0812">Transmembrane</keyword>
<organism evidence="7 8">
    <name type="scientific">Maritalea mediterranea</name>
    <dbReference type="NCBI Taxonomy" id="2909667"/>
    <lineage>
        <taxon>Bacteria</taxon>
        <taxon>Pseudomonadati</taxon>
        <taxon>Pseudomonadota</taxon>
        <taxon>Alphaproteobacteria</taxon>
        <taxon>Hyphomicrobiales</taxon>
        <taxon>Devosiaceae</taxon>
        <taxon>Maritalea</taxon>
    </lineage>
</organism>
<evidence type="ECO:0000256" key="1">
    <source>
        <dbReference type="ARBA" id="ARBA00004651"/>
    </source>
</evidence>
<feature type="transmembrane region" description="Helical" evidence="6">
    <location>
        <begin position="329"/>
        <end position="350"/>
    </location>
</feature>
<gene>
    <name evidence="7" type="ORF">L1I42_06280</name>
</gene>
<reference evidence="7 8" key="1">
    <citation type="submission" date="2022-01" db="EMBL/GenBank/DDBJ databases">
        <title>Maritalea mediterranea sp. nov., isolated from marine plastic residues from the Malva-rosa beach (Valencia, Spain).</title>
        <authorList>
            <person name="Vidal-Verdu A."/>
            <person name="Molina-Menor E."/>
            <person name="Pascual J."/>
            <person name="Pereto J."/>
            <person name="Porcar M."/>
        </authorList>
    </citation>
    <scope>NUCLEOTIDE SEQUENCE [LARGE SCALE GENOMIC DNA]</scope>
    <source>
        <strain evidence="7 8">P4.10X</strain>
    </source>
</reference>
<evidence type="ECO:0000256" key="2">
    <source>
        <dbReference type="ARBA" id="ARBA00022475"/>
    </source>
</evidence>
<feature type="transmembrane region" description="Helical" evidence="6">
    <location>
        <begin position="102"/>
        <end position="121"/>
    </location>
</feature>
<protein>
    <submittedName>
        <fullName evidence="7">LptF/LptG family permease</fullName>
    </submittedName>
</protein>
<sequence>MELLTRYILKKYLVAAAGIAFLLCFLGWLIQLLRAVELVTNKGQGLGAMVYQSFLSLPEILNIVLFLCVALGISRTVRALQFSKEIFPIYAGVGLKPFLRSWALFIGISIVTSLALTHFIVPATKYLIAVQSDQINADLVANSSRPGRFTEVSSGLTMMIRDRAPDGTGLGFFIYDTRDPLRSQTIIAEESQLAQIDGVLTVRLRRGSIQYFTYATRKMTGLEFDTYSLAVADLSGSNSAASVTPNSLELLRKSGGSPLSARDTLNLHLRNVAALYVFSMGLLAFLMVSRPNTMRGKSRVSIEFVVLAIAVIVKVIGTGVEQYVFRSPTLWPLVYAPAMLPLVVSVPAVFRQGLLQRTPNLGGTG</sequence>
<dbReference type="RefSeq" id="WP_236113629.1">
    <property type="nucleotide sequence ID" value="NZ_JAKGTI010000001.1"/>
</dbReference>
<evidence type="ECO:0000313" key="7">
    <source>
        <dbReference type="EMBL" id="MCF4098096.1"/>
    </source>
</evidence>
<keyword evidence="8" id="KW-1185">Reference proteome</keyword>
<dbReference type="PANTHER" id="PTHR33529:SF6">
    <property type="entry name" value="YJGP_YJGQ FAMILY PERMEASE"/>
    <property type="match status" value="1"/>
</dbReference>
<dbReference type="EMBL" id="JAKGTI010000001">
    <property type="protein sequence ID" value="MCF4098096.1"/>
    <property type="molecule type" value="Genomic_DNA"/>
</dbReference>
<keyword evidence="2" id="KW-1003">Cell membrane</keyword>
<comment type="subcellular location">
    <subcellularLocation>
        <location evidence="1">Cell membrane</location>
        <topology evidence="1">Multi-pass membrane protein</topology>
    </subcellularLocation>
</comment>
<evidence type="ECO:0000256" key="3">
    <source>
        <dbReference type="ARBA" id="ARBA00022692"/>
    </source>
</evidence>
<dbReference type="PANTHER" id="PTHR33529">
    <property type="entry name" value="SLR0882 PROTEIN-RELATED"/>
    <property type="match status" value="1"/>
</dbReference>
<keyword evidence="4 6" id="KW-1133">Transmembrane helix</keyword>
<feature type="transmembrane region" description="Helical" evidence="6">
    <location>
        <begin position="267"/>
        <end position="288"/>
    </location>
</feature>
<evidence type="ECO:0000256" key="5">
    <source>
        <dbReference type="ARBA" id="ARBA00023136"/>
    </source>
</evidence>
<name>A0ABS9E5H3_9HYPH</name>
<evidence type="ECO:0000256" key="6">
    <source>
        <dbReference type="SAM" id="Phobius"/>
    </source>
</evidence>
<dbReference type="InterPro" id="IPR005495">
    <property type="entry name" value="LptG/LptF_permease"/>
</dbReference>
<feature type="transmembrane region" description="Helical" evidence="6">
    <location>
        <begin position="50"/>
        <end position="73"/>
    </location>
</feature>